<name>A0A1G2B0K3_9BACT</name>
<evidence type="ECO:0000256" key="2">
    <source>
        <dbReference type="ARBA" id="ARBA00022829"/>
    </source>
</evidence>
<evidence type="ECO:0000256" key="3">
    <source>
        <dbReference type="ARBA" id="ARBA00023125"/>
    </source>
</evidence>
<comment type="similarity">
    <text evidence="1">Belongs to the ParB family.</text>
</comment>
<evidence type="ECO:0000313" key="6">
    <source>
        <dbReference type="Proteomes" id="UP000176952"/>
    </source>
</evidence>
<keyword evidence="3" id="KW-0238">DNA-binding</keyword>
<dbReference type="SMART" id="SM00470">
    <property type="entry name" value="ParB"/>
    <property type="match status" value="1"/>
</dbReference>
<dbReference type="Gene3D" id="3.90.1530.30">
    <property type="match status" value="1"/>
</dbReference>
<dbReference type="FunFam" id="1.10.10.2830:FF:000001">
    <property type="entry name" value="Chromosome partitioning protein ParB"/>
    <property type="match status" value="1"/>
</dbReference>
<dbReference type="InterPro" id="IPR036086">
    <property type="entry name" value="ParB/Sulfiredoxin_sf"/>
</dbReference>
<dbReference type="STRING" id="1798542.A3F54_01670"/>
<dbReference type="Pfam" id="PF02195">
    <property type="entry name" value="ParB_N"/>
    <property type="match status" value="1"/>
</dbReference>
<protein>
    <recommendedName>
        <fullName evidence="4">ParB-like N-terminal domain-containing protein</fullName>
    </recommendedName>
</protein>
<dbReference type="GO" id="GO:0007059">
    <property type="term" value="P:chromosome segregation"/>
    <property type="evidence" value="ECO:0007669"/>
    <property type="project" value="UniProtKB-KW"/>
</dbReference>
<dbReference type="SUPFAM" id="SSF110849">
    <property type="entry name" value="ParB/Sulfiredoxin"/>
    <property type="match status" value="1"/>
</dbReference>
<dbReference type="PANTHER" id="PTHR33375:SF1">
    <property type="entry name" value="CHROMOSOME-PARTITIONING PROTEIN PARB-RELATED"/>
    <property type="match status" value="1"/>
</dbReference>
<dbReference type="InterPro" id="IPR057240">
    <property type="entry name" value="ParB_dimer_C"/>
</dbReference>
<dbReference type="FunFam" id="3.90.1530.30:FF:000001">
    <property type="entry name" value="Chromosome partitioning protein ParB"/>
    <property type="match status" value="1"/>
</dbReference>
<dbReference type="Proteomes" id="UP000176952">
    <property type="component" value="Unassembled WGS sequence"/>
</dbReference>
<reference evidence="5 6" key="1">
    <citation type="journal article" date="2016" name="Nat. Commun.">
        <title>Thousands of microbial genomes shed light on interconnected biogeochemical processes in an aquifer system.</title>
        <authorList>
            <person name="Anantharaman K."/>
            <person name="Brown C.T."/>
            <person name="Hug L.A."/>
            <person name="Sharon I."/>
            <person name="Castelle C.J."/>
            <person name="Probst A.J."/>
            <person name="Thomas B.C."/>
            <person name="Singh A."/>
            <person name="Wilkins M.J."/>
            <person name="Karaoz U."/>
            <person name="Brodie E.L."/>
            <person name="Williams K.H."/>
            <person name="Hubbard S.S."/>
            <person name="Banfield J.F."/>
        </authorList>
    </citation>
    <scope>NUCLEOTIDE SEQUENCE [LARGE SCALE GENOMIC DNA]</scope>
</reference>
<dbReference type="GO" id="GO:0003677">
    <property type="term" value="F:DNA binding"/>
    <property type="evidence" value="ECO:0007669"/>
    <property type="project" value="UniProtKB-KW"/>
</dbReference>
<dbReference type="CDD" id="cd16393">
    <property type="entry name" value="SPO0J_N"/>
    <property type="match status" value="1"/>
</dbReference>
<dbReference type="PANTHER" id="PTHR33375">
    <property type="entry name" value="CHROMOSOME-PARTITIONING PROTEIN PARB-RELATED"/>
    <property type="match status" value="1"/>
</dbReference>
<comment type="caution">
    <text evidence="5">The sequence shown here is derived from an EMBL/GenBank/DDBJ whole genome shotgun (WGS) entry which is preliminary data.</text>
</comment>
<dbReference type="EMBL" id="MHKD01000025">
    <property type="protein sequence ID" value="OGY82694.1"/>
    <property type="molecule type" value="Genomic_DNA"/>
</dbReference>
<feature type="domain" description="ParB-like N-terminal" evidence="4">
    <location>
        <begin position="17"/>
        <end position="107"/>
    </location>
</feature>
<evidence type="ECO:0000256" key="1">
    <source>
        <dbReference type="ARBA" id="ARBA00006295"/>
    </source>
</evidence>
<dbReference type="SUPFAM" id="SSF109709">
    <property type="entry name" value="KorB DNA-binding domain-like"/>
    <property type="match status" value="1"/>
</dbReference>
<dbReference type="Pfam" id="PF17762">
    <property type="entry name" value="HTH_ParB"/>
    <property type="match status" value="1"/>
</dbReference>
<gene>
    <name evidence="5" type="ORF">A3F54_01670</name>
</gene>
<dbReference type="InterPro" id="IPR050336">
    <property type="entry name" value="Chromosome_partition/occlusion"/>
</dbReference>
<sequence length="270" mass="30155">MPQQVAPPPSANGTAIQHVRTADVIANPHQPRTHFSEATDRELQTSIKEHGILQPLTVTQRKGGGYELIAGERRLRAARALKIPTVPVIVRRASELEKLELALIENIQRNDLNPIEEAAAYRKLVDEFGLTQDQAAKKMGKSRSQIANRLRMLHLPVEIQTAVADGTLSEGHAKVILSLRTQKDQLAFFEKVKRQNLSVRDTELEIKKVRVAPSHQAGIIDPVMKAHIDVLRKSLGTKVDIQKKSRGAGRIIIEFYSEEELQNFIDQLSA</sequence>
<evidence type="ECO:0000313" key="5">
    <source>
        <dbReference type="EMBL" id="OGY82694.1"/>
    </source>
</evidence>
<organism evidence="5 6">
    <name type="scientific">Candidatus Kerfeldbacteria bacterium RIFCSPHIGHO2_12_FULL_48_17</name>
    <dbReference type="NCBI Taxonomy" id="1798542"/>
    <lineage>
        <taxon>Bacteria</taxon>
        <taxon>Candidatus Kerfeldiibacteriota</taxon>
    </lineage>
</organism>
<proteinExistence type="inferred from homology"/>
<dbReference type="GO" id="GO:0045881">
    <property type="term" value="P:positive regulation of sporulation resulting in formation of a cellular spore"/>
    <property type="evidence" value="ECO:0007669"/>
    <property type="project" value="TreeGrafter"/>
</dbReference>
<dbReference type="InterPro" id="IPR003115">
    <property type="entry name" value="ParB_N"/>
</dbReference>
<keyword evidence="2" id="KW-0159">Chromosome partition</keyword>
<dbReference type="AlphaFoldDB" id="A0A1G2B0K3"/>
<dbReference type="Pfam" id="PF23552">
    <property type="entry name" value="ParB_C"/>
    <property type="match status" value="1"/>
</dbReference>
<accession>A0A1G2B0K3</accession>
<dbReference type="InterPro" id="IPR004437">
    <property type="entry name" value="ParB/RepB/Spo0J"/>
</dbReference>
<evidence type="ECO:0000259" key="4">
    <source>
        <dbReference type="SMART" id="SM00470"/>
    </source>
</evidence>
<dbReference type="GO" id="GO:0005694">
    <property type="term" value="C:chromosome"/>
    <property type="evidence" value="ECO:0007669"/>
    <property type="project" value="TreeGrafter"/>
</dbReference>
<dbReference type="Gene3D" id="1.10.10.2830">
    <property type="match status" value="1"/>
</dbReference>
<dbReference type="InterPro" id="IPR041468">
    <property type="entry name" value="HTH_ParB/Spo0J"/>
</dbReference>
<dbReference type="NCBIfam" id="TIGR00180">
    <property type="entry name" value="parB_part"/>
    <property type="match status" value="1"/>
</dbReference>